<dbReference type="PANTHER" id="PTHR11662">
    <property type="entry name" value="SOLUTE CARRIER FAMILY 17"/>
    <property type="match status" value="1"/>
</dbReference>
<comment type="subcellular location">
    <subcellularLocation>
        <location evidence="1">Membrane</location>
        <topology evidence="1">Multi-pass membrane protein</topology>
    </subcellularLocation>
</comment>
<gene>
    <name evidence="9" type="ORF">NQ315_016150</name>
</gene>
<evidence type="ECO:0000256" key="5">
    <source>
        <dbReference type="ARBA" id="ARBA00022989"/>
    </source>
</evidence>
<reference evidence="9 10" key="1">
    <citation type="journal article" date="2023" name="Insect Mol. Biol.">
        <title>Genome sequencing provides insights into the evolution of gene families encoding plant cell wall-degrading enzymes in longhorned beetles.</title>
        <authorList>
            <person name="Shin N.R."/>
            <person name="Okamura Y."/>
            <person name="Kirsch R."/>
            <person name="Pauchet Y."/>
        </authorList>
    </citation>
    <scope>NUCLEOTIDE SEQUENCE [LARGE SCALE GENOMIC DNA]</scope>
    <source>
        <strain evidence="9">EAD_L_NR</strain>
    </source>
</reference>
<sequence length="482" mass="53381">MSMTLFFIPQRYILGIMGFLAVVNAYTMRVILSVAITEMVAHVKLEHYDPNTCALEFDNSTKPLMNSSHLYPWTSRQQGLILSSFYWGYVITHIPGGIIAEKFGGKHSLGLGILCTAIFTFITPFVIYATDGNWVWVVVVRIIEGLGEGTTFPALTTLLANWVPLSERSKIGTLVYAGSQIGTVVGNSLSGALIAATKDWAIVFYVFGIMGIVWVILFMLLCYANPESHPFITEKEKIYLSGEIANVPQDEKVIPWKAILTSWPIWALVVAQIGHDWGFFTMVTDLPKYMKDVLHFNVKENGVWSSVPYIFMWLVSMSSGWLCDWLISKKGLSLTTARKTFTTIASMGPAVFILAASYSGCDRSLAVAMFTIAMGFMGTFYCGMKVNALDLSPNYAGTIMAIVNGIGGLTGIIVPYLIGALTENHTLGEWRIVFWITFGVFFVTNMIFLLFGSGKVQEWNHNDDKAMEFTKVTTPDAVKSTS</sequence>
<dbReference type="CDD" id="cd17318">
    <property type="entry name" value="MFS_SLC17"/>
    <property type="match status" value="1"/>
</dbReference>
<dbReference type="Gene3D" id="1.20.1250.20">
    <property type="entry name" value="MFS general substrate transporter like domains"/>
    <property type="match status" value="2"/>
</dbReference>
<feature type="transmembrane region" description="Helical" evidence="7">
    <location>
        <begin position="265"/>
        <end position="283"/>
    </location>
</feature>
<evidence type="ECO:0000259" key="8">
    <source>
        <dbReference type="PROSITE" id="PS50850"/>
    </source>
</evidence>
<dbReference type="InterPro" id="IPR036259">
    <property type="entry name" value="MFS_trans_sf"/>
</dbReference>
<dbReference type="EMBL" id="JANEYG010000099">
    <property type="protein sequence ID" value="KAJ8913208.1"/>
    <property type="molecule type" value="Genomic_DNA"/>
</dbReference>
<feature type="transmembrane region" description="Helical" evidence="7">
    <location>
        <begin position="109"/>
        <end position="128"/>
    </location>
</feature>
<comment type="caution">
    <text evidence="9">The sequence shown here is derived from an EMBL/GenBank/DDBJ whole genome shotgun (WGS) entry which is preliminary data.</text>
</comment>
<evidence type="ECO:0000256" key="2">
    <source>
        <dbReference type="ARBA" id="ARBA00022448"/>
    </source>
</evidence>
<dbReference type="InterPro" id="IPR011701">
    <property type="entry name" value="MFS"/>
</dbReference>
<protein>
    <recommendedName>
        <fullName evidence="8">Major facilitator superfamily (MFS) profile domain-containing protein</fullName>
    </recommendedName>
</protein>
<evidence type="ECO:0000256" key="6">
    <source>
        <dbReference type="ARBA" id="ARBA00023136"/>
    </source>
</evidence>
<dbReference type="GO" id="GO:0006820">
    <property type="term" value="P:monoatomic anion transport"/>
    <property type="evidence" value="ECO:0007669"/>
    <property type="project" value="TreeGrafter"/>
</dbReference>
<feature type="transmembrane region" description="Helical" evidence="7">
    <location>
        <begin position="202"/>
        <end position="224"/>
    </location>
</feature>
<evidence type="ECO:0000313" key="9">
    <source>
        <dbReference type="EMBL" id="KAJ8913208.1"/>
    </source>
</evidence>
<proteinExistence type="predicted"/>
<feature type="transmembrane region" description="Helical" evidence="7">
    <location>
        <begin position="430"/>
        <end position="451"/>
    </location>
</feature>
<keyword evidence="4" id="KW-0769">Symport</keyword>
<dbReference type="AlphaFoldDB" id="A0AAV8VGB3"/>
<dbReference type="SUPFAM" id="SSF103473">
    <property type="entry name" value="MFS general substrate transporter"/>
    <property type="match status" value="1"/>
</dbReference>
<dbReference type="Proteomes" id="UP001159042">
    <property type="component" value="Unassembled WGS sequence"/>
</dbReference>
<dbReference type="FunFam" id="1.20.1250.20:FF:000003">
    <property type="entry name" value="Solute carrier family 17 member 3"/>
    <property type="match status" value="1"/>
</dbReference>
<dbReference type="InterPro" id="IPR050382">
    <property type="entry name" value="MFS_Na/Anion_cotransporter"/>
</dbReference>
<name>A0AAV8VGB3_9CUCU</name>
<dbReference type="InterPro" id="IPR020846">
    <property type="entry name" value="MFS_dom"/>
</dbReference>
<feature type="transmembrane region" description="Helical" evidence="7">
    <location>
        <begin position="339"/>
        <end position="358"/>
    </location>
</feature>
<feature type="transmembrane region" description="Helical" evidence="7">
    <location>
        <begin position="303"/>
        <end position="327"/>
    </location>
</feature>
<evidence type="ECO:0000256" key="3">
    <source>
        <dbReference type="ARBA" id="ARBA00022692"/>
    </source>
</evidence>
<keyword evidence="2" id="KW-0813">Transport</keyword>
<dbReference type="GO" id="GO:0015293">
    <property type="term" value="F:symporter activity"/>
    <property type="evidence" value="ECO:0007669"/>
    <property type="project" value="UniProtKB-KW"/>
</dbReference>
<keyword evidence="6 7" id="KW-0472">Membrane</keyword>
<dbReference type="Pfam" id="PF07690">
    <property type="entry name" value="MFS_1"/>
    <property type="match status" value="1"/>
</dbReference>
<evidence type="ECO:0000313" key="10">
    <source>
        <dbReference type="Proteomes" id="UP001159042"/>
    </source>
</evidence>
<evidence type="ECO:0000256" key="1">
    <source>
        <dbReference type="ARBA" id="ARBA00004141"/>
    </source>
</evidence>
<feature type="transmembrane region" description="Helical" evidence="7">
    <location>
        <begin position="395"/>
        <end position="418"/>
    </location>
</feature>
<dbReference type="FunFam" id="1.20.1250.20:FF:000512">
    <property type="entry name" value="Putative inorganic phosphate cotransporter-like Protein"/>
    <property type="match status" value="1"/>
</dbReference>
<keyword evidence="10" id="KW-1185">Reference proteome</keyword>
<feature type="domain" description="Major facilitator superfamily (MFS) profile" evidence="8">
    <location>
        <begin position="13"/>
        <end position="457"/>
    </location>
</feature>
<keyword evidence="3 7" id="KW-0812">Transmembrane</keyword>
<organism evidence="9 10">
    <name type="scientific">Exocentrus adspersus</name>
    <dbReference type="NCBI Taxonomy" id="1586481"/>
    <lineage>
        <taxon>Eukaryota</taxon>
        <taxon>Metazoa</taxon>
        <taxon>Ecdysozoa</taxon>
        <taxon>Arthropoda</taxon>
        <taxon>Hexapoda</taxon>
        <taxon>Insecta</taxon>
        <taxon>Pterygota</taxon>
        <taxon>Neoptera</taxon>
        <taxon>Endopterygota</taxon>
        <taxon>Coleoptera</taxon>
        <taxon>Polyphaga</taxon>
        <taxon>Cucujiformia</taxon>
        <taxon>Chrysomeloidea</taxon>
        <taxon>Cerambycidae</taxon>
        <taxon>Lamiinae</taxon>
        <taxon>Acanthocinini</taxon>
        <taxon>Exocentrus</taxon>
    </lineage>
</organism>
<feature type="transmembrane region" description="Helical" evidence="7">
    <location>
        <begin position="174"/>
        <end position="196"/>
    </location>
</feature>
<evidence type="ECO:0000256" key="4">
    <source>
        <dbReference type="ARBA" id="ARBA00022847"/>
    </source>
</evidence>
<feature type="transmembrane region" description="Helical" evidence="7">
    <location>
        <begin position="12"/>
        <end position="36"/>
    </location>
</feature>
<dbReference type="GO" id="GO:0016020">
    <property type="term" value="C:membrane"/>
    <property type="evidence" value="ECO:0007669"/>
    <property type="project" value="UniProtKB-SubCell"/>
</dbReference>
<keyword evidence="5 7" id="KW-1133">Transmembrane helix</keyword>
<evidence type="ECO:0000256" key="7">
    <source>
        <dbReference type="SAM" id="Phobius"/>
    </source>
</evidence>
<feature type="transmembrane region" description="Helical" evidence="7">
    <location>
        <begin position="364"/>
        <end position="383"/>
    </location>
</feature>
<feature type="transmembrane region" description="Helical" evidence="7">
    <location>
        <begin position="80"/>
        <end position="100"/>
    </location>
</feature>
<accession>A0AAV8VGB3</accession>
<dbReference type="PROSITE" id="PS50850">
    <property type="entry name" value="MFS"/>
    <property type="match status" value="1"/>
</dbReference>
<dbReference type="PANTHER" id="PTHR11662:SF415">
    <property type="entry name" value="AT30085P-RELATED"/>
    <property type="match status" value="1"/>
</dbReference>